<evidence type="ECO:0000313" key="7">
    <source>
        <dbReference type="EMBL" id="KAI1715005.1"/>
    </source>
</evidence>
<evidence type="ECO:0000256" key="2">
    <source>
        <dbReference type="ARBA" id="ARBA00022771"/>
    </source>
</evidence>
<dbReference type="InterPro" id="IPR003656">
    <property type="entry name" value="Znf_BED"/>
</dbReference>
<reference evidence="7" key="1">
    <citation type="submission" date="2022-01" db="EMBL/GenBank/DDBJ databases">
        <title>Genome Sequence Resource for Two Populations of Ditylenchus destructor, the Migratory Endoparasitic Phytonematode.</title>
        <authorList>
            <person name="Zhang H."/>
            <person name="Lin R."/>
            <person name="Xie B."/>
        </authorList>
    </citation>
    <scope>NUCLEOTIDE SEQUENCE</scope>
    <source>
        <strain evidence="7">BazhouSP</strain>
    </source>
</reference>
<gene>
    <name evidence="7" type="ORF">DdX_08282</name>
</gene>
<evidence type="ECO:0000313" key="8">
    <source>
        <dbReference type="Proteomes" id="UP001201812"/>
    </source>
</evidence>
<dbReference type="GO" id="GO:0003677">
    <property type="term" value="F:DNA binding"/>
    <property type="evidence" value="ECO:0007669"/>
    <property type="project" value="InterPro"/>
</dbReference>
<evidence type="ECO:0000256" key="1">
    <source>
        <dbReference type="ARBA" id="ARBA00022723"/>
    </source>
</evidence>
<feature type="domain" description="BED-type" evidence="6">
    <location>
        <begin position="47"/>
        <end position="102"/>
    </location>
</feature>
<evidence type="ECO:0000256" key="4">
    <source>
        <dbReference type="PROSITE-ProRule" id="PRU00027"/>
    </source>
</evidence>
<protein>
    <recommendedName>
        <fullName evidence="6">BED-type domain-containing protein</fullName>
    </recommendedName>
</protein>
<dbReference type="PROSITE" id="PS50808">
    <property type="entry name" value="ZF_BED"/>
    <property type="match status" value="1"/>
</dbReference>
<sequence>MDTSHVKVEISAVDSPSTSHDLSSQSDIDVRAILDARSNAQKNAGRKKSNPAWEYFIDLRETAELPLNGIKCKFCSFRCEDRSPNVMRSHLKKEHDTGPGGLFDQLERKYREQSAEKVNKPREVPPFYQPMTWDGTEIFRPPSVDKIKKKKNVVKVLNDSSGYAESILARYVNNMPDNLSNDLMFNAAQNITPVINATQFAEMISKMKNESSEEAVNNEPKIKLETVDTGMF</sequence>
<dbReference type="EMBL" id="JAKKPZ010000012">
    <property type="protein sequence ID" value="KAI1715005.1"/>
    <property type="molecule type" value="Genomic_DNA"/>
</dbReference>
<keyword evidence="2 4" id="KW-0863">Zinc-finger</keyword>
<proteinExistence type="predicted"/>
<evidence type="ECO:0000259" key="6">
    <source>
        <dbReference type="PROSITE" id="PS50808"/>
    </source>
</evidence>
<keyword evidence="1" id="KW-0479">Metal-binding</keyword>
<feature type="compositionally biased region" description="Polar residues" evidence="5">
    <location>
        <begin position="14"/>
        <end position="25"/>
    </location>
</feature>
<feature type="region of interest" description="Disordered" evidence="5">
    <location>
        <begin position="1"/>
        <end position="25"/>
    </location>
</feature>
<keyword evidence="3" id="KW-0862">Zinc</keyword>
<name>A0AAD4N8G5_9BILA</name>
<evidence type="ECO:0000256" key="5">
    <source>
        <dbReference type="SAM" id="MobiDB-lite"/>
    </source>
</evidence>
<accession>A0AAD4N8G5</accession>
<organism evidence="7 8">
    <name type="scientific">Ditylenchus destructor</name>
    <dbReference type="NCBI Taxonomy" id="166010"/>
    <lineage>
        <taxon>Eukaryota</taxon>
        <taxon>Metazoa</taxon>
        <taxon>Ecdysozoa</taxon>
        <taxon>Nematoda</taxon>
        <taxon>Chromadorea</taxon>
        <taxon>Rhabditida</taxon>
        <taxon>Tylenchina</taxon>
        <taxon>Tylenchomorpha</taxon>
        <taxon>Sphaerularioidea</taxon>
        <taxon>Anguinidae</taxon>
        <taxon>Anguininae</taxon>
        <taxon>Ditylenchus</taxon>
    </lineage>
</organism>
<dbReference type="Proteomes" id="UP001201812">
    <property type="component" value="Unassembled WGS sequence"/>
</dbReference>
<dbReference type="GO" id="GO:0008270">
    <property type="term" value="F:zinc ion binding"/>
    <property type="evidence" value="ECO:0007669"/>
    <property type="project" value="UniProtKB-KW"/>
</dbReference>
<keyword evidence="8" id="KW-1185">Reference proteome</keyword>
<evidence type="ECO:0000256" key="3">
    <source>
        <dbReference type="ARBA" id="ARBA00022833"/>
    </source>
</evidence>
<comment type="caution">
    <text evidence="7">The sequence shown here is derived from an EMBL/GenBank/DDBJ whole genome shotgun (WGS) entry which is preliminary data.</text>
</comment>
<dbReference type="AlphaFoldDB" id="A0AAD4N8G5"/>